<comment type="caution">
    <text evidence="1">The sequence shown here is derived from an EMBL/GenBank/DDBJ whole genome shotgun (WGS) entry which is preliminary data.</text>
</comment>
<proteinExistence type="predicted"/>
<organism evidence="1 2">
    <name type="scientific">Eretmocerus hayati</name>
    <dbReference type="NCBI Taxonomy" id="131215"/>
    <lineage>
        <taxon>Eukaryota</taxon>
        <taxon>Metazoa</taxon>
        <taxon>Ecdysozoa</taxon>
        <taxon>Arthropoda</taxon>
        <taxon>Hexapoda</taxon>
        <taxon>Insecta</taxon>
        <taxon>Pterygota</taxon>
        <taxon>Neoptera</taxon>
        <taxon>Endopterygota</taxon>
        <taxon>Hymenoptera</taxon>
        <taxon>Apocrita</taxon>
        <taxon>Proctotrupomorpha</taxon>
        <taxon>Chalcidoidea</taxon>
        <taxon>Aphelinidae</taxon>
        <taxon>Aphelininae</taxon>
        <taxon>Eretmocerus</taxon>
    </lineage>
</organism>
<evidence type="ECO:0000313" key="2">
    <source>
        <dbReference type="Proteomes" id="UP001239111"/>
    </source>
</evidence>
<name>A0ACC2PK25_9HYME</name>
<dbReference type="EMBL" id="CM056741">
    <property type="protein sequence ID" value="KAJ8683780.1"/>
    <property type="molecule type" value="Genomic_DNA"/>
</dbReference>
<gene>
    <name evidence="1" type="ORF">QAD02_019572</name>
</gene>
<protein>
    <submittedName>
        <fullName evidence="1">Uncharacterized protein</fullName>
    </submittedName>
</protein>
<evidence type="ECO:0000313" key="1">
    <source>
        <dbReference type="EMBL" id="KAJ8683780.1"/>
    </source>
</evidence>
<accession>A0ACC2PK25</accession>
<reference evidence="1" key="1">
    <citation type="submission" date="2023-04" db="EMBL/GenBank/DDBJ databases">
        <title>A chromosome-level genome assembly of the parasitoid wasp Eretmocerus hayati.</title>
        <authorList>
            <person name="Zhong Y."/>
            <person name="Liu S."/>
            <person name="Liu Y."/>
        </authorList>
    </citation>
    <scope>NUCLEOTIDE SEQUENCE</scope>
    <source>
        <strain evidence="1">ZJU_SS_LIU_2023</strain>
    </source>
</reference>
<dbReference type="Proteomes" id="UP001239111">
    <property type="component" value="Chromosome 1"/>
</dbReference>
<keyword evidence="2" id="KW-1185">Reference proteome</keyword>
<sequence>MLLSTAFLVILTLGVVQVSAAADDDAEEFEFDYISQVSLHMNGKHFGSGIVVHPRFVLTSWSILQWKSPKDITVVVELGEHKSISHGVSSINHTYNYDEISSPRLSPKGIVRPIRDLALILINGTFTDADESIVQPVLLPSQGYKPPVDASVTILGFDDIEDLEIDFLPVIDRAKCNKIYEKQGGLDEGDFCVKGDAKLCEDDRGTPLLINGTVAGIATWSLNCNSTDNPAIFTNVGDSVTWIESSIKYMLGEEVPWFDFPWEDHWFRRWFEKEVTGEVVCTTGPKRERIIQADCSAGCQDVFGMQGACKSDECRCLDWYLWRPIYDMLHKKP</sequence>